<dbReference type="EMBL" id="AFZB01000009">
    <property type="protein sequence ID" value="EGW54722.1"/>
    <property type="molecule type" value="Genomic_DNA"/>
</dbReference>
<accession>G2FEF3</accession>
<evidence type="ECO:0000313" key="1">
    <source>
        <dbReference type="EMBL" id="EGW54722.1"/>
    </source>
</evidence>
<proteinExistence type="predicted"/>
<dbReference type="AlphaFoldDB" id="G2FEF3"/>
<protein>
    <submittedName>
        <fullName evidence="1">Uncharacterized protein</fullName>
    </submittedName>
</protein>
<evidence type="ECO:0000313" key="2">
    <source>
        <dbReference type="Proteomes" id="UP000005167"/>
    </source>
</evidence>
<sequence>MLPTHKRLFAWGGFVFAEVEGIFASHCFDGDDLEISGC</sequence>
<organism evidence="1 2">
    <name type="scientific">endosymbiont of Tevnia jerichonana</name>
    <name type="common">vent Tica</name>
    <dbReference type="NCBI Taxonomy" id="1049564"/>
    <lineage>
        <taxon>Bacteria</taxon>
        <taxon>Pseudomonadati</taxon>
        <taxon>Pseudomonadota</taxon>
        <taxon>Gammaproteobacteria</taxon>
        <taxon>sulfur-oxidizing symbionts</taxon>
    </lineage>
</organism>
<name>G2FEF3_9GAMM</name>
<keyword evidence="2" id="KW-1185">Reference proteome</keyword>
<comment type="caution">
    <text evidence="1">The sequence shown here is derived from an EMBL/GenBank/DDBJ whole genome shotgun (WGS) entry which is preliminary data.</text>
</comment>
<reference evidence="1 2" key="1">
    <citation type="journal article" date="2011" name="ISME J.">
        <title>The endosymbionts of the deep-sea tubeworms Riftia pachyptila and Tevnia jerichonana share an identical physiology as revealed by proteogenomic analyses.</title>
        <authorList>
            <person name="Gardebrecht A."/>
            <person name="Markert S."/>
            <person name="Felbeck H."/>
            <person name="Thuermer A."/>
            <person name="Albrecht D."/>
            <person name="Wollherr A."/>
            <person name="Kabisch J."/>
            <person name="Lehmann R."/>
            <person name="Daniel R."/>
            <person name="Liesegang H."/>
            <person name="Hecker M."/>
            <person name="Sievert S.M."/>
            <person name="Schweder T."/>
        </authorList>
    </citation>
    <scope>NUCLEOTIDE SEQUENCE [LARGE SCALE GENOMIC DNA]</scope>
</reference>
<gene>
    <name evidence="1" type="ORF">TevJSym_ai00010</name>
</gene>
<dbReference type="Proteomes" id="UP000005167">
    <property type="component" value="Unassembled WGS sequence"/>
</dbReference>